<evidence type="ECO:0000256" key="1">
    <source>
        <dbReference type="ARBA" id="ARBA00008857"/>
    </source>
</evidence>
<accession>A0ABT6B109</accession>
<comment type="caution">
    <text evidence="6">The sequence shown here is derived from an EMBL/GenBank/DDBJ whole genome shotgun (WGS) entry which is preliminary data.</text>
</comment>
<dbReference type="Pfam" id="PF00589">
    <property type="entry name" value="Phage_integrase"/>
    <property type="match status" value="1"/>
</dbReference>
<feature type="domain" description="Tyr recombinase" evidence="5">
    <location>
        <begin position="201"/>
        <end position="378"/>
    </location>
</feature>
<dbReference type="Gene3D" id="3.30.160.390">
    <property type="entry name" value="Integrase, DNA-binding domain"/>
    <property type="match status" value="1"/>
</dbReference>
<dbReference type="Proteomes" id="UP001216674">
    <property type="component" value="Unassembled WGS sequence"/>
</dbReference>
<dbReference type="InterPro" id="IPR013762">
    <property type="entry name" value="Integrase-like_cat_sf"/>
</dbReference>
<gene>
    <name evidence="6" type="ORF">P3W85_37320</name>
</gene>
<evidence type="ECO:0000313" key="7">
    <source>
        <dbReference type="Proteomes" id="UP001216674"/>
    </source>
</evidence>
<dbReference type="InterPro" id="IPR010998">
    <property type="entry name" value="Integrase_recombinase_N"/>
</dbReference>
<keyword evidence="7" id="KW-1185">Reference proteome</keyword>
<dbReference type="RefSeq" id="WP_276268483.1">
    <property type="nucleotide sequence ID" value="NZ_JARJLM010000603.1"/>
</dbReference>
<dbReference type="EMBL" id="JARJLM010000603">
    <property type="protein sequence ID" value="MDF3838555.1"/>
    <property type="molecule type" value="Genomic_DNA"/>
</dbReference>
<evidence type="ECO:0000259" key="5">
    <source>
        <dbReference type="PROSITE" id="PS51898"/>
    </source>
</evidence>
<proteinExistence type="inferred from homology"/>
<organism evidence="6 7">
    <name type="scientific">Cupriavidus basilensis</name>
    <dbReference type="NCBI Taxonomy" id="68895"/>
    <lineage>
        <taxon>Bacteria</taxon>
        <taxon>Pseudomonadati</taxon>
        <taxon>Pseudomonadota</taxon>
        <taxon>Betaproteobacteria</taxon>
        <taxon>Burkholderiales</taxon>
        <taxon>Burkholderiaceae</taxon>
        <taxon>Cupriavidus</taxon>
    </lineage>
</organism>
<dbReference type="SUPFAM" id="SSF56349">
    <property type="entry name" value="DNA breaking-rejoining enzymes"/>
    <property type="match status" value="1"/>
</dbReference>
<dbReference type="InterPro" id="IPR053876">
    <property type="entry name" value="Phage_int_M"/>
</dbReference>
<dbReference type="InterPro" id="IPR011010">
    <property type="entry name" value="DNA_brk_join_enz"/>
</dbReference>
<reference evidence="6 7" key="1">
    <citation type="submission" date="2023-03" db="EMBL/GenBank/DDBJ databases">
        <title>Draft assemblies of triclosan tolerant bacteria isolated from returned activated sludge.</title>
        <authorList>
            <person name="Van Hamelsveld S."/>
        </authorList>
    </citation>
    <scope>NUCLEOTIDE SEQUENCE [LARGE SCALE GENOMIC DNA]</scope>
    <source>
        <strain evidence="6 7">GW210010_S58</strain>
    </source>
</reference>
<dbReference type="PANTHER" id="PTHR30629">
    <property type="entry name" value="PROPHAGE INTEGRASE"/>
    <property type="match status" value="1"/>
</dbReference>
<evidence type="ECO:0000256" key="3">
    <source>
        <dbReference type="ARBA" id="ARBA00023125"/>
    </source>
</evidence>
<sequence>MILTSKKIESTKPDVQPQKLPDGTGLYLYVTTKAKSWRFDYRFSNRRYTITFGLYPTVGLAEARELLRDAKKKIAIGINPAIDKRLRKLALEASFVDTFEAAAQNWFASKQDQRSTVWQEAHSLYLRRDLNPHIGKLPLTAIDATLLLGVLERAKAERGVRTAERARQTAIQVFDHGIRKLKIQANPARLLKGWADLPAQVSHRPLREDEVHDFVVRLDADPGSISTKLCILLMLFTFVRKSEIAQARWSEFDLQRATWSIPPERMKMRDAHVVPLSRQALEALAQLRPLSFGSKFLFPSNSSIEKPMSLSTPNVVFKRMGYGDRFSPHGLRATASTWLNNRGVRADVIERQLAHAERNRIRAAYNHADYMPERIAMMQMWADFIEPPTDAAGSVWIPYRCSAT</sequence>
<dbReference type="InterPro" id="IPR050808">
    <property type="entry name" value="Phage_Integrase"/>
</dbReference>
<dbReference type="PANTHER" id="PTHR30629:SF2">
    <property type="entry name" value="PROPHAGE INTEGRASE INTS-RELATED"/>
    <property type="match status" value="1"/>
</dbReference>
<dbReference type="InterPro" id="IPR002104">
    <property type="entry name" value="Integrase_catalytic"/>
</dbReference>
<dbReference type="InterPro" id="IPR025166">
    <property type="entry name" value="Integrase_DNA_bind_dom"/>
</dbReference>
<keyword evidence="3" id="KW-0238">DNA-binding</keyword>
<dbReference type="Gene3D" id="1.10.443.10">
    <property type="entry name" value="Intergrase catalytic core"/>
    <property type="match status" value="1"/>
</dbReference>
<dbReference type="InterPro" id="IPR038488">
    <property type="entry name" value="Integrase_DNA-bd_sf"/>
</dbReference>
<keyword evidence="2" id="KW-0229">DNA integration</keyword>
<dbReference type="PROSITE" id="PS51898">
    <property type="entry name" value="TYR_RECOMBINASE"/>
    <property type="match status" value="1"/>
</dbReference>
<evidence type="ECO:0000313" key="6">
    <source>
        <dbReference type="EMBL" id="MDF3838555.1"/>
    </source>
</evidence>
<name>A0ABT6B109_9BURK</name>
<dbReference type="Gene3D" id="1.10.150.130">
    <property type="match status" value="1"/>
</dbReference>
<dbReference type="Pfam" id="PF22022">
    <property type="entry name" value="Phage_int_M"/>
    <property type="match status" value="1"/>
</dbReference>
<evidence type="ECO:0000256" key="4">
    <source>
        <dbReference type="ARBA" id="ARBA00023172"/>
    </source>
</evidence>
<dbReference type="CDD" id="cd00801">
    <property type="entry name" value="INT_P4_C"/>
    <property type="match status" value="1"/>
</dbReference>
<dbReference type="Pfam" id="PF13356">
    <property type="entry name" value="Arm-DNA-bind_3"/>
    <property type="match status" value="1"/>
</dbReference>
<comment type="similarity">
    <text evidence="1">Belongs to the 'phage' integrase family.</text>
</comment>
<protein>
    <submittedName>
        <fullName evidence="6">Tyrosine-type recombinase/integrase</fullName>
    </submittedName>
</protein>
<keyword evidence="4" id="KW-0233">DNA recombination</keyword>
<evidence type="ECO:0000256" key="2">
    <source>
        <dbReference type="ARBA" id="ARBA00022908"/>
    </source>
</evidence>